<keyword evidence="2" id="KW-1185">Reference proteome</keyword>
<dbReference type="OrthoDB" id="3781658at2"/>
<evidence type="ECO:0000313" key="1">
    <source>
        <dbReference type="EMBL" id="PVG83724.1"/>
    </source>
</evidence>
<protein>
    <submittedName>
        <fullName evidence="1">Uncharacterized protein</fullName>
    </submittedName>
</protein>
<organism evidence="1 2">
    <name type="scientific">Nocardioides gansuensis</name>
    <dbReference type="NCBI Taxonomy" id="2138300"/>
    <lineage>
        <taxon>Bacteria</taxon>
        <taxon>Bacillati</taxon>
        <taxon>Actinomycetota</taxon>
        <taxon>Actinomycetes</taxon>
        <taxon>Propionibacteriales</taxon>
        <taxon>Nocardioidaceae</taxon>
        <taxon>Nocardioides</taxon>
    </lineage>
</organism>
<proteinExistence type="predicted"/>
<dbReference type="EMBL" id="QDGZ01000002">
    <property type="protein sequence ID" value="PVG83724.1"/>
    <property type="molecule type" value="Genomic_DNA"/>
</dbReference>
<gene>
    <name evidence="1" type="ORF">DDE18_05240</name>
</gene>
<dbReference type="Proteomes" id="UP000246018">
    <property type="component" value="Unassembled WGS sequence"/>
</dbReference>
<dbReference type="RefSeq" id="WP_116571197.1">
    <property type="nucleotide sequence ID" value="NZ_QDGZ01000002.1"/>
</dbReference>
<accession>A0A2T8FDE0</accession>
<reference evidence="1 2" key="1">
    <citation type="submission" date="2018-04" db="EMBL/GenBank/DDBJ databases">
        <title>Genome of Nocardioides gansuensis WSJ-1.</title>
        <authorList>
            <person name="Wu S."/>
            <person name="Wang G."/>
        </authorList>
    </citation>
    <scope>NUCLEOTIDE SEQUENCE [LARGE SCALE GENOMIC DNA]</scope>
    <source>
        <strain evidence="1 2">WSJ-1</strain>
    </source>
</reference>
<sequence>MPTFNDPVADADELREAVRGLAHATRTIDDPTAIYAVLGSISSALASLSQSLHQLGEFHDGPTRKQAWMNGDGNAGRAASYRESWELHRAAEMIHQIAECVDRAHEIEATIAYDIRDYPSFAPVRGSTHQPGMSL</sequence>
<evidence type="ECO:0000313" key="2">
    <source>
        <dbReference type="Proteomes" id="UP000246018"/>
    </source>
</evidence>
<name>A0A2T8FDE0_9ACTN</name>
<dbReference type="AlphaFoldDB" id="A0A2T8FDE0"/>
<comment type="caution">
    <text evidence="1">The sequence shown here is derived from an EMBL/GenBank/DDBJ whole genome shotgun (WGS) entry which is preliminary data.</text>
</comment>